<sequence>MHERGSVVCESEGGGASMFEEHGVGGSPASLRTVVVVPTAELVGPKRLAPALAADHPVSVGAELERGGAGGEEVFAAADDGAEAGAAVGGDGEGEVEAVDEADAVGGEGGAGAVADGELGEGGGWGAAGAGALEATGAVAGGAGEVVGGAGGEQWVRAHMRPDQWAVGAAKERWVSGGGRTRRTPGRGARRWAGCRARRCRGSC</sequence>
<comment type="caution">
    <text evidence="1">The sequence shown here is derived from an EMBL/GenBank/DDBJ whole genome shotgun (WGS) entry which is preliminary data.</text>
</comment>
<proteinExistence type="predicted"/>
<evidence type="ECO:0000313" key="1">
    <source>
        <dbReference type="EMBL" id="KAK9123162.1"/>
    </source>
</evidence>
<accession>A0AAP0IWI1</accession>
<dbReference type="AlphaFoldDB" id="A0AAP0IWI1"/>
<name>A0AAP0IWI1_9MAGN</name>
<keyword evidence="2" id="KW-1185">Reference proteome</keyword>
<dbReference type="Proteomes" id="UP001417504">
    <property type="component" value="Unassembled WGS sequence"/>
</dbReference>
<dbReference type="EMBL" id="JBBNAE010000005">
    <property type="protein sequence ID" value="KAK9123162.1"/>
    <property type="molecule type" value="Genomic_DNA"/>
</dbReference>
<reference evidence="1 2" key="1">
    <citation type="submission" date="2024-01" db="EMBL/GenBank/DDBJ databases">
        <title>Genome assemblies of Stephania.</title>
        <authorList>
            <person name="Yang L."/>
        </authorList>
    </citation>
    <scope>NUCLEOTIDE SEQUENCE [LARGE SCALE GENOMIC DNA]</scope>
    <source>
        <strain evidence="1">QJT</strain>
        <tissue evidence="1">Leaf</tissue>
    </source>
</reference>
<organism evidence="1 2">
    <name type="scientific">Stephania japonica</name>
    <dbReference type="NCBI Taxonomy" id="461633"/>
    <lineage>
        <taxon>Eukaryota</taxon>
        <taxon>Viridiplantae</taxon>
        <taxon>Streptophyta</taxon>
        <taxon>Embryophyta</taxon>
        <taxon>Tracheophyta</taxon>
        <taxon>Spermatophyta</taxon>
        <taxon>Magnoliopsida</taxon>
        <taxon>Ranunculales</taxon>
        <taxon>Menispermaceae</taxon>
        <taxon>Menispermoideae</taxon>
        <taxon>Cissampelideae</taxon>
        <taxon>Stephania</taxon>
    </lineage>
</organism>
<gene>
    <name evidence="1" type="ORF">Sjap_012764</name>
</gene>
<protein>
    <submittedName>
        <fullName evidence="1">Uncharacterized protein</fullName>
    </submittedName>
</protein>
<evidence type="ECO:0000313" key="2">
    <source>
        <dbReference type="Proteomes" id="UP001417504"/>
    </source>
</evidence>